<dbReference type="Pfam" id="PF03104">
    <property type="entry name" value="DNA_pol_B_exo1"/>
    <property type="match status" value="2"/>
</dbReference>
<evidence type="ECO:0000256" key="1">
    <source>
        <dbReference type="ARBA" id="ARBA00004123"/>
    </source>
</evidence>
<evidence type="ECO:0000256" key="5">
    <source>
        <dbReference type="ARBA" id="ARBA00022705"/>
    </source>
</evidence>
<feature type="domain" description="DNA-directed DNA polymerase family B exonuclease" evidence="19">
    <location>
        <begin position="314"/>
        <end position="501"/>
    </location>
</feature>
<keyword evidence="7" id="KW-0479">Metal-binding</keyword>
<keyword evidence="3 16" id="KW-0808">Transferase</keyword>
<evidence type="ECO:0000256" key="2">
    <source>
        <dbReference type="ARBA" id="ARBA00005755"/>
    </source>
</evidence>
<dbReference type="GO" id="GO:0006287">
    <property type="term" value="P:base-excision repair, gap-filling"/>
    <property type="evidence" value="ECO:0007669"/>
    <property type="project" value="TreeGrafter"/>
</dbReference>
<evidence type="ECO:0000256" key="17">
    <source>
        <dbReference type="SAM" id="MobiDB-lite"/>
    </source>
</evidence>
<comment type="catalytic activity">
    <reaction evidence="13 16">
        <text>DNA(n) + a 2'-deoxyribonucleoside 5'-triphosphate = DNA(n+1) + diphosphate</text>
        <dbReference type="Rhea" id="RHEA:22508"/>
        <dbReference type="Rhea" id="RHEA-COMP:17339"/>
        <dbReference type="Rhea" id="RHEA-COMP:17340"/>
        <dbReference type="ChEBI" id="CHEBI:33019"/>
        <dbReference type="ChEBI" id="CHEBI:61560"/>
        <dbReference type="ChEBI" id="CHEBI:173112"/>
        <dbReference type="EC" id="2.7.7.7"/>
    </reaction>
</comment>
<dbReference type="GO" id="GO:0008296">
    <property type="term" value="F:3'-5'-DNA exonuclease activity"/>
    <property type="evidence" value="ECO:0007669"/>
    <property type="project" value="TreeGrafter"/>
</dbReference>
<dbReference type="InterPro" id="IPR043502">
    <property type="entry name" value="DNA/RNA_pol_sf"/>
</dbReference>
<evidence type="ECO:0000256" key="9">
    <source>
        <dbReference type="ARBA" id="ARBA00022839"/>
    </source>
</evidence>
<keyword evidence="6" id="KW-0540">Nuclease</keyword>
<feature type="domain" description="DNA polymerase delta/zeta catalytic subunit N-terminal" evidence="20">
    <location>
        <begin position="132"/>
        <end position="207"/>
    </location>
</feature>
<protein>
    <recommendedName>
        <fullName evidence="16">DNA polymerase</fullName>
        <ecNumber evidence="16">2.7.7.7</ecNumber>
    </recommendedName>
</protein>
<evidence type="ECO:0000313" key="21">
    <source>
        <dbReference type="EMBL" id="GMN33087.1"/>
    </source>
</evidence>
<dbReference type="InterPro" id="IPR056435">
    <property type="entry name" value="DPOD/Z_N"/>
</dbReference>
<dbReference type="SUPFAM" id="SSF56672">
    <property type="entry name" value="DNA/RNA polymerases"/>
    <property type="match status" value="1"/>
</dbReference>
<evidence type="ECO:0000256" key="16">
    <source>
        <dbReference type="RuleBase" id="RU000442"/>
    </source>
</evidence>
<accession>A0AA88CWZ2</accession>
<dbReference type="PRINTS" id="PR00106">
    <property type="entry name" value="DNAPOLB"/>
</dbReference>
<evidence type="ECO:0000256" key="3">
    <source>
        <dbReference type="ARBA" id="ARBA00022679"/>
    </source>
</evidence>
<dbReference type="FunFam" id="3.30.420.10:FF:000351">
    <property type="entry name" value="DNA polymerase"/>
    <property type="match status" value="1"/>
</dbReference>
<comment type="function">
    <text evidence="14">This polymerase possesses two enzymatic activities: DNA synthesis (polymerase) and an exonucleolytic activity that degrades single-stranded DNA in the 3'- to 5'-direction.</text>
</comment>
<evidence type="ECO:0000256" key="12">
    <source>
        <dbReference type="ARBA" id="ARBA00023242"/>
    </source>
</evidence>
<dbReference type="Pfam" id="PF24055">
    <property type="entry name" value="POL3_N"/>
    <property type="match status" value="1"/>
</dbReference>
<evidence type="ECO:0000256" key="7">
    <source>
        <dbReference type="ARBA" id="ARBA00022723"/>
    </source>
</evidence>
<evidence type="ECO:0000256" key="13">
    <source>
        <dbReference type="ARBA" id="ARBA00049244"/>
    </source>
</evidence>
<evidence type="ECO:0000256" key="11">
    <source>
        <dbReference type="ARBA" id="ARBA00023125"/>
    </source>
</evidence>
<dbReference type="InterPro" id="IPR050240">
    <property type="entry name" value="DNA_pol_type-B"/>
</dbReference>
<evidence type="ECO:0000256" key="15">
    <source>
        <dbReference type="ARBA" id="ARBA00065328"/>
    </source>
</evidence>
<dbReference type="PANTHER" id="PTHR10322">
    <property type="entry name" value="DNA POLYMERASE CATALYTIC SUBUNIT"/>
    <property type="match status" value="1"/>
</dbReference>
<dbReference type="GO" id="GO:0006297">
    <property type="term" value="P:nucleotide-excision repair, DNA gap filling"/>
    <property type="evidence" value="ECO:0007669"/>
    <property type="project" value="TreeGrafter"/>
</dbReference>
<dbReference type="Gene3D" id="1.10.287.690">
    <property type="entry name" value="Helix hairpin bin"/>
    <property type="match status" value="1"/>
</dbReference>
<dbReference type="InterPro" id="IPR042087">
    <property type="entry name" value="DNA_pol_B_thumb"/>
</dbReference>
<evidence type="ECO:0000313" key="22">
    <source>
        <dbReference type="Proteomes" id="UP001187192"/>
    </source>
</evidence>
<keyword evidence="8" id="KW-0378">Hydrolase</keyword>
<dbReference type="Gene3D" id="3.30.420.10">
    <property type="entry name" value="Ribonuclease H-like superfamily/Ribonuclease H"/>
    <property type="match status" value="1"/>
</dbReference>
<dbReference type="InterPro" id="IPR006134">
    <property type="entry name" value="DNA-dir_DNA_pol_B_multi_dom"/>
</dbReference>
<dbReference type="GO" id="GO:0003887">
    <property type="term" value="F:DNA-directed DNA polymerase activity"/>
    <property type="evidence" value="ECO:0007669"/>
    <property type="project" value="UniProtKB-KW"/>
</dbReference>
<evidence type="ECO:0000259" key="18">
    <source>
        <dbReference type="Pfam" id="PF00136"/>
    </source>
</evidence>
<feature type="domain" description="DNA-directed DNA polymerase family B multifunctional" evidence="18">
    <location>
        <begin position="565"/>
        <end position="1002"/>
    </location>
</feature>
<keyword evidence="12" id="KW-0539">Nucleus</keyword>
<dbReference type="Gene3D" id="3.30.342.10">
    <property type="entry name" value="DNA Polymerase, chain B, domain 1"/>
    <property type="match status" value="1"/>
</dbReference>
<dbReference type="InterPro" id="IPR023211">
    <property type="entry name" value="DNA_pol_palm_dom_sf"/>
</dbReference>
<dbReference type="Gene3D" id="3.90.1600.10">
    <property type="entry name" value="Palm domain of DNA polymerase"/>
    <property type="match status" value="1"/>
</dbReference>
<comment type="similarity">
    <text evidence="2 16">Belongs to the DNA polymerase type-B family.</text>
</comment>
<dbReference type="EMBL" id="BTGU01000004">
    <property type="protein sequence ID" value="GMN33087.1"/>
    <property type="molecule type" value="Genomic_DNA"/>
</dbReference>
<dbReference type="PANTHER" id="PTHR10322:SF23">
    <property type="entry name" value="DNA POLYMERASE DELTA CATALYTIC SUBUNIT"/>
    <property type="match status" value="1"/>
</dbReference>
<evidence type="ECO:0000256" key="14">
    <source>
        <dbReference type="ARBA" id="ARBA00060059"/>
    </source>
</evidence>
<dbReference type="Pfam" id="PF00136">
    <property type="entry name" value="DNA_pol_B"/>
    <property type="match status" value="1"/>
</dbReference>
<dbReference type="InterPro" id="IPR017964">
    <property type="entry name" value="DNA-dir_DNA_pol_B_CS"/>
</dbReference>
<dbReference type="CDD" id="cd05533">
    <property type="entry name" value="POLBc_delta"/>
    <property type="match status" value="1"/>
</dbReference>
<keyword evidence="10 16" id="KW-0239">DNA-directed DNA polymerase</keyword>
<dbReference type="AlphaFoldDB" id="A0AA88CWZ2"/>
<proteinExistence type="inferred from homology"/>
<feature type="region of interest" description="Disordered" evidence="17">
    <location>
        <begin position="1"/>
        <end position="31"/>
    </location>
</feature>
<dbReference type="EC" id="2.7.7.7" evidence="16"/>
<dbReference type="CDD" id="cd05777">
    <property type="entry name" value="DNA_polB_delta_exo"/>
    <property type="match status" value="1"/>
</dbReference>
<dbReference type="InterPro" id="IPR036397">
    <property type="entry name" value="RNaseH_sf"/>
</dbReference>
<evidence type="ECO:0000259" key="19">
    <source>
        <dbReference type="Pfam" id="PF03104"/>
    </source>
</evidence>
<dbReference type="GO" id="GO:0003677">
    <property type="term" value="F:DNA binding"/>
    <property type="evidence" value="ECO:0007669"/>
    <property type="project" value="UniProtKB-KW"/>
</dbReference>
<feature type="domain" description="DNA-directed DNA polymerase family B exonuclease" evidence="19">
    <location>
        <begin position="230"/>
        <end position="280"/>
    </location>
</feature>
<dbReference type="SUPFAM" id="SSF53098">
    <property type="entry name" value="Ribonuclease H-like"/>
    <property type="match status" value="1"/>
</dbReference>
<evidence type="ECO:0000256" key="4">
    <source>
        <dbReference type="ARBA" id="ARBA00022695"/>
    </source>
</evidence>
<keyword evidence="22" id="KW-1185">Reference proteome</keyword>
<keyword evidence="4 16" id="KW-0548">Nucleotidyltransferase</keyword>
<dbReference type="GO" id="GO:0045004">
    <property type="term" value="P:DNA replication proofreading"/>
    <property type="evidence" value="ECO:0007669"/>
    <property type="project" value="TreeGrafter"/>
</dbReference>
<dbReference type="GO" id="GO:0043625">
    <property type="term" value="C:delta DNA polymerase complex"/>
    <property type="evidence" value="ECO:0007669"/>
    <property type="project" value="TreeGrafter"/>
</dbReference>
<keyword evidence="9" id="KW-0269">Exonuclease</keyword>
<keyword evidence="5 16" id="KW-0235">DNA replication</keyword>
<dbReference type="NCBIfam" id="TIGR00592">
    <property type="entry name" value="pol2"/>
    <property type="match status" value="1"/>
</dbReference>
<dbReference type="InterPro" id="IPR006172">
    <property type="entry name" value="DNA-dir_DNA_pol_B"/>
</dbReference>
<dbReference type="Proteomes" id="UP001187192">
    <property type="component" value="Unassembled WGS sequence"/>
</dbReference>
<dbReference type="InterPro" id="IPR006133">
    <property type="entry name" value="DNA-dir_DNA_pol_B_exonuc"/>
</dbReference>
<evidence type="ECO:0000256" key="6">
    <source>
        <dbReference type="ARBA" id="ARBA00022722"/>
    </source>
</evidence>
<dbReference type="GO" id="GO:0000166">
    <property type="term" value="F:nucleotide binding"/>
    <property type="evidence" value="ECO:0007669"/>
    <property type="project" value="InterPro"/>
</dbReference>
<evidence type="ECO:0000259" key="20">
    <source>
        <dbReference type="Pfam" id="PF24055"/>
    </source>
</evidence>
<dbReference type="FunFam" id="1.10.132.60:FF:000001">
    <property type="entry name" value="DNA polymerase"/>
    <property type="match status" value="1"/>
</dbReference>
<comment type="caution">
    <text evidence="21">The sequence shown here is derived from an EMBL/GenBank/DDBJ whole genome shotgun (WGS) entry which is preliminary data.</text>
</comment>
<name>A0AA88CWZ2_FICCA</name>
<dbReference type="Gene3D" id="1.10.132.60">
    <property type="entry name" value="DNA polymerase family B, C-terminal domain"/>
    <property type="match status" value="1"/>
</dbReference>
<sequence>MNNGGRKRPQPPPQPMPANPPKHHAASQEDDFVDEDVFLDETLVAEDEDSLILRDLEERGALASRLSRWARPALSADYASASGNVVFQQLEIDYVIGERHRELQPNSSGPAAILRIFGVTREGHSVCCKVHGFEPYFYISCPPGMGPDDISHFHQILEARMREANRNSKVPKFIRRVEMVQKRSIMYYQQQTSHPFLKIFVALPTMVASCRGILDRGIQIDGLGMKSFMTYESNVLFALRFMIDCNVVGGNWIEVPAGKYKKTARNLSYCQLEFDCLVAEMSGGDSDSGRVQVGIPSVLKGCFLPDKSFLNHHLRYSELISHTPEGEFSKMAPFRILSFDIECAGRKGHFPEPSHDPVIQVANLVTLQGESEPFVRNVMTLKSCAPIVGVDVMSFDTEREVLLAWRDFINQVDPDIIIGYNICKFDMPYLIERAETLGISEFPVLGRIRSSRVRVKDTTFSSRQYGTRESKEVTIEGRVQFDLLQAMQRDYKLSSYSLNSVSAHFLSEQKEDVHHSIISDLQNGNAETRRRLAVYCLKDAYLPQRLLDKLMYIYNYVEMARVTGVPISFLLSRGQSIKVLSQLLRKAKQKNLVIPNVKQAGSEQGTYEGATVLEAKAGFYEKPIATLDFASLYPSIMMAYNLCYCTLVTPEDVRKLNIPPECVNKTPSGETFVKSSLQKASLLGILPEILEELLAARKRAKADLKEAKDPLEKAVLDGRQLALKISANSVYGFTGATVGQLPCLEISSSVTSYGRQMIEHTKKLVEDKFTTLGGYEHNAEVIYGDTDSVMVQFGVPTLESAMNLGREAADYISGTFIKPIKLEFEKVYYPYLLISKKRYAGLYWTNPDKFDKMDTKGIETVRRDNCLLVKNLVNECLHKILIDRDIPGAVQYVKNTISDLLMNRMDLSLLVITKGLTKTGDDYEVKAAHVELAERMRKRDAATAPNVGDRVPYVIIKAAKGAKAYERSEDPIYVLENNIPIDPQYYLENQISKPLLRIFEPILKNASKELLHGSHTRSISISTPSNSGIMKFAKKQLCCIGCKALLSNKDRTLCSHCKGREAELYCKSVANGSFRARDAFREALDTVPRMPRLSSSGCALHKSGLPNILPKKESAERHGRSQATIRSVDLLRILQGG</sequence>
<comment type="subcellular location">
    <subcellularLocation>
        <location evidence="1">Nucleus</location>
    </subcellularLocation>
</comment>
<dbReference type="FunFam" id="3.30.342.10:FF:000007">
    <property type="entry name" value="DNA polymerase"/>
    <property type="match status" value="1"/>
</dbReference>
<keyword evidence="11 16" id="KW-0238">DNA-binding</keyword>
<dbReference type="InterPro" id="IPR012337">
    <property type="entry name" value="RNaseH-like_sf"/>
</dbReference>
<dbReference type="PROSITE" id="PS00116">
    <property type="entry name" value="DNA_POLYMERASE_B"/>
    <property type="match status" value="1"/>
</dbReference>
<organism evidence="21 22">
    <name type="scientific">Ficus carica</name>
    <name type="common">Common fig</name>
    <dbReference type="NCBI Taxonomy" id="3494"/>
    <lineage>
        <taxon>Eukaryota</taxon>
        <taxon>Viridiplantae</taxon>
        <taxon>Streptophyta</taxon>
        <taxon>Embryophyta</taxon>
        <taxon>Tracheophyta</taxon>
        <taxon>Spermatophyta</taxon>
        <taxon>Magnoliopsida</taxon>
        <taxon>eudicotyledons</taxon>
        <taxon>Gunneridae</taxon>
        <taxon>Pentapetalae</taxon>
        <taxon>rosids</taxon>
        <taxon>fabids</taxon>
        <taxon>Rosales</taxon>
        <taxon>Moraceae</taxon>
        <taxon>Ficeae</taxon>
        <taxon>Ficus</taxon>
    </lineage>
</organism>
<reference evidence="21" key="1">
    <citation type="submission" date="2023-07" db="EMBL/GenBank/DDBJ databases">
        <title>draft genome sequence of fig (Ficus carica).</title>
        <authorList>
            <person name="Takahashi T."/>
            <person name="Nishimura K."/>
        </authorList>
    </citation>
    <scope>NUCLEOTIDE SEQUENCE</scope>
</reference>
<evidence type="ECO:0000256" key="8">
    <source>
        <dbReference type="ARBA" id="ARBA00022801"/>
    </source>
</evidence>
<dbReference type="FunFam" id="1.10.287.690:FF:000001">
    <property type="entry name" value="DNA polymerase"/>
    <property type="match status" value="1"/>
</dbReference>
<evidence type="ECO:0000256" key="10">
    <source>
        <dbReference type="ARBA" id="ARBA00022932"/>
    </source>
</evidence>
<feature type="compositionally biased region" description="Pro residues" evidence="17">
    <location>
        <begin position="10"/>
        <end position="20"/>
    </location>
</feature>
<comment type="subunit">
    <text evidence="15">Heterodimer with subunits of 125 kDa and 50 kDa. The 125 kDa subunit contains the polymerase active site and most likely the active site for the 3'-5' exonuclease activity.</text>
</comment>
<gene>
    <name evidence="21" type="ORF">TIFTF001_003960</name>
</gene>
<dbReference type="SMART" id="SM00486">
    <property type="entry name" value="POLBc"/>
    <property type="match status" value="1"/>
</dbReference>
<dbReference type="GO" id="GO:0046872">
    <property type="term" value="F:metal ion binding"/>
    <property type="evidence" value="ECO:0007669"/>
    <property type="project" value="UniProtKB-KW"/>
</dbReference>